<feature type="domain" description="GH18" evidence="9">
    <location>
        <begin position="146"/>
        <end position="456"/>
    </location>
</feature>
<comment type="caution">
    <text evidence="10">The sequence shown here is derived from an EMBL/GenBank/DDBJ whole genome shotgun (WGS) entry which is preliminary data.</text>
</comment>
<evidence type="ECO:0000256" key="2">
    <source>
        <dbReference type="ARBA" id="ARBA00009121"/>
    </source>
</evidence>
<evidence type="ECO:0000313" key="11">
    <source>
        <dbReference type="Proteomes" id="UP000251889"/>
    </source>
</evidence>
<feature type="signal peptide" evidence="8">
    <location>
        <begin position="1"/>
        <end position="26"/>
    </location>
</feature>
<evidence type="ECO:0000256" key="4">
    <source>
        <dbReference type="ARBA" id="ARBA00022801"/>
    </source>
</evidence>
<keyword evidence="11" id="KW-1185">Reference proteome</keyword>
<gene>
    <name evidence="10" type="ORF">DQQ10_02355</name>
</gene>
<proteinExistence type="inferred from homology"/>
<dbReference type="InterPro" id="IPR017853">
    <property type="entry name" value="GH"/>
</dbReference>
<dbReference type="SMART" id="SM00636">
    <property type="entry name" value="Glyco_18"/>
    <property type="match status" value="1"/>
</dbReference>
<keyword evidence="5" id="KW-0146">Chitin degradation</keyword>
<dbReference type="Gene3D" id="3.20.20.80">
    <property type="entry name" value="Glycosidases"/>
    <property type="match status" value="1"/>
</dbReference>
<dbReference type="SUPFAM" id="SSF51445">
    <property type="entry name" value="(Trans)glycosidases"/>
    <property type="match status" value="1"/>
</dbReference>
<comment type="similarity">
    <text evidence="2">Belongs to the glycosyl hydrolase 18 family. Chitinase class II subfamily.</text>
</comment>
<dbReference type="RefSeq" id="WP_112745180.1">
    <property type="nucleotide sequence ID" value="NZ_QMFY01000001.1"/>
</dbReference>
<dbReference type="EMBL" id="QMFY01000001">
    <property type="protein sequence ID" value="RAW02966.1"/>
    <property type="molecule type" value="Genomic_DNA"/>
</dbReference>
<keyword evidence="6 7" id="KW-0326">Glycosidase</keyword>
<dbReference type="Gene3D" id="2.60.40.10">
    <property type="entry name" value="Immunoglobulins"/>
    <property type="match status" value="1"/>
</dbReference>
<dbReference type="InterPro" id="IPR013783">
    <property type="entry name" value="Ig-like_fold"/>
</dbReference>
<dbReference type="PROSITE" id="PS51910">
    <property type="entry name" value="GH18_2"/>
    <property type="match status" value="1"/>
</dbReference>
<dbReference type="PANTHER" id="PTHR11177">
    <property type="entry name" value="CHITINASE"/>
    <property type="match status" value="1"/>
</dbReference>
<dbReference type="GO" id="GO:0008061">
    <property type="term" value="F:chitin binding"/>
    <property type="evidence" value="ECO:0007669"/>
    <property type="project" value="InterPro"/>
</dbReference>
<dbReference type="GO" id="GO:0006032">
    <property type="term" value="P:chitin catabolic process"/>
    <property type="evidence" value="ECO:0007669"/>
    <property type="project" value="UniProtKB-KW"/>
</dbReference>
<evidence type="ECO:0000256" key="3">
    <source>
        <dbReference type="ARBA" id="ARBA00012729"/>
    </source>
</evidence>
<dbReference type="InterPro" id="IPR011583">
    <property type="entry name" value="Chitinase_II/V-like_cat"/>
</dbReference>
<evidence type="ECO:0000256" key="1">
    <source>
        <dbReference type="ARBA" id="ARBA00000822"/>
    </source>
</evidence>
<dbReference type="InterPro" id="IPR001223">
    <property type="entry name" value="Glyco_hydro18_cat"/>
</dbReference>
<dbReference type="AlphaFoldDB" id="A0A364Y776"/>
<dbReference type="PROSITE" id="PS01095">
    <property type="entry name" value="GH18_1"/>
    <property type="match status" value="1"/>
</dbReference>
<protein>
    <recommendedName>
        <fullName evidence="3">chitinase</fullName>
        <ecNumber evidence="3">3.2.1.14</ecNumber>
    </recommendedName>
</protein>
<evidence type="ECO:0000313" key="10">
    <source>
        <dbReference type="EMBL" id="RAW02966.1"/>
    </source>
</evidence>
<dbReference type="EC" id="3.2.1.14" evidence="3"/>
<dbReference type="PANTHER" id="PTHR11177:SF317">
    <property type="entry name" value="CHITINASE 12-RELATED"/>
    <property type="match status" value="1"/>
</dbReference>
<name>A0A364Y776_9BACT</name>
<comment type="catalytic activity">
    <reaction evidence="1">
        <text>Random endo-hydrolysis of N-acetyl-beta-D-glucosaminide (1-&gt;4)-beta-linkages in chitin and chitodextrins.</text>
        <dbReference type="EC" id="3.2.1.14"/>
    </reaction>
</comment>
<keyword evidence="4 7" id="KW-0378">Hydrolase</keyword>
<dbReference type="InterPro" id="IPR050314">
    <property type="entry name" value="Glycosyl_Hydrlase_18"/>
</dbReference>
<dbReference type="Proteomes" id="UP000251889">
    <property type="component" value="Unassembled WGS sequence"/>
</dbReference>
<evidence type="ECO:0000256" key="8">
    <source>
        <dbReference type="SAM" id="SignalP"/>
    </source>
</evidence>
<evidence type="ECO:0000256" key="6">
    <source>
        <dbReference type="ARBA" id="ARBA00023295"/>
    </source>
</evidence>
<keyword evidence="8" id="KW-0732">Signal</keyword>
<dbReference type="Gene3D" id="3.40.5.30">
    <property type="entry name" value="(Trans)glycosidases - domain 2"/>
    <property type="match status" value="1"/>
</dbReference>
<reference evidence="10 11" key="1">
    <citation type="submission" date="2018-06" db="EMBL/GenBank/DDBJ databases">
        <title>Chryseolinea flavus sp. nov., a member of the phylum Bacteroidetes isolated from soil.</title>
        <authorList>
            <person name="Li Y."/>
            <person name="Wang J."/>
        </authorList>
    </citation>
    <scope>NUCLEOTIDE SEQUENCE [LARGE SCALE GENOMIC DNA]</scope>
    <source>
        <strain evidence="10 11">SDU1-6</strain>
    </source>
</reference>
<keyword evidence="5" id="KW-0624">Polysaccharide degradation</keyword>
<evidence type="ECO:0000256" key="7">
    <source>
        <dbReference type="RuleBase" id="RU000489"/>
    </source>
</evidence>
<sequence length="456" mass="49719">MKKMMSCLFLAPLALFMLSHCGSSDGGDATPENQSPTVSNIYPSSETLIKGVKGTAITLSADASDSDGNITRVEFMIDGKVVGQAVAAPYKFDWKPTQSGHYTFSVMAYDDKGATNLRPTSIFTAVGFSCDDSNEVCVKNPKSFDNVVMAFFPYWKTTELSIASIPWDKLTHINYSFAIPEADGNINITDVQGNISTLVNAAHAKGVKVYLSIGGAGGSEGFITLSKNERTRALFVDRVKCYVQANCLDGIDIDWEHWTGGAAIIPAESNGLVALLKDLRAGLDANIEISTDVFASNWFGKHYADAIVNEVTYINTMLYDLRGSWSEEGPHSAYDEVISNGTTNYTIESWGLAYWTGYRQWPAAKTIVGMPFYGRDFNASGGSVDYKSIVTMVKNAGGDINGDKFNKIYYDGPATAAKKAAYARDHHYAGVMFWELAGDTQDEYSLLKAIDDELMD</sequence>
<keyword evidence="5" id="KW-0119">Carbohydrate metabolism</keyword>
<accession>A0A364Y776</accession>
<evidence type="ECO:0000256" key="5">
    <source>
        <dbReference type="ARBA" id="ARBA00023024"/>
    </source>
</evidence>
<dbReference type="GO" id="GO:0008843">
    <property type="term" value="F:endochitinase activity"/>
    <property type="evidence" value="ECO:0007669"/>
    <property type="project" value="UniProtKB-EC"/>
</dbReference>
<dbReference type="Pfam" id="PF00704">
    <property type="entry name" value="Glyco_hydro_18"/>
    <property type="match status" value="1"/>
</dbReference>
<dbReference type="GO" id="GO:0005975">
    <property type="term" value="P:carbohydrate metabolic process"/>
    <property type="evidence" value="ECO:0007669"/>
    <property type="project" value="InterPro"/>
</dbReference>
<organism evidence="10 11">
    <name type="scientific">Pseudochryseolinea flava</name>
    <dbReference type="NCBI Taxonomy" id="2059302"/>
    <lineage>
        <taxon>Bacteria</taxon>
        <taxon>Pseudomonadati</taxon>
        <taxon>Bacteroidota</taxon>
        <taxon>Cytophagia</taxon>
        <taxon>Cytophagales</taxon>
        <taxon>Fulvivirgaceae</taxon>
        <taxon>Pseudochryseolinea</taxon>
    </lineage>
</organism>
<feature type="chain" id="PRO_5016891449" description="chitinase" evidence="8">
    <location>
        <begin position="27"/>
        <end position="456"/>
    </location>
</feature>
<dbReference type="Pfam" id="PF17957">
    <property type="entry name" value="Big_7"/>
    <property type="match status" value="1"/>
</dbReference>
<dbReference type="GO" id="GO:0005576">
    <property type="term" value="C:extracellular region"/>
    <property type="evidence" value="ECO:0007669"/>
    <property type="project" value="TreeGrafter"/>
</dbReference>
<evidence type="ECO:0000259" key="9">
    <source>
        <dbReference type="PROSITE" id="PS51910"/>
    </source>
</evidence>
<dbReference type="InterPro" id="IPR001579">
    <property type="entry name" value="Glyco_hydro_18_chit_AS"/>
</dbReference>
<dbReference type="OrthoDB" id="9775889at2"/>